<name>A0A934J0R0_9HYPH</name>
<evidence type="ECO:0000313" key="1">
    <source>
        <dbReference type="EMBL" id="MBJ3785489.1"/>
    </source>
</evidence>
<dbReference type="RefSeq" id="WP_198876665.1">
    <property type="nucleotide sequence ID" value="NZ_JAEKMH010000002.1"/>
</dbReference>
<sequence>MALALLCLGPVPAALGQSESGGLPAPSDIAIGDTTYAELIAMALPGALETDEFIVVEKDVAVPHIEGPDFTVVAPAPVTVADFNGVGLSIDGEPHLALMIELAEAPNSAGPIAALAVFDVTGAPELVDVVDIGFDRQSGFALPPTLQVGWGHELILGFNSHGNAGQFYNAITIVDVVEGRLTMVDQILTLDVTSCEETRRQYLDYVVATPEGDGKGDFTVIVRDVLEPSDEACPAGDGPYMTGETSYSVEYRWDESAGRYVAQGEGWAEFDEMNSARF</sequence>
<reference evidence="1" key="1">
    <citation type="submission" date="2020-12" db="EMBL/GenBank/DDBJ databases">
        <title>Devosia sp. MSA67 isolated from Mo River.</title>
        <authorList>
            <person name="Ma F."/>
            <person name="Zi Z."/>
        </authorList>
    </citation>
    <scope>NUCLEOTIDE SEQUENCE</scope>
    <source>
        <strain evidence="1">MSA67</strain>
    </source>
</reference>
<evidence type="ECO:0000313" key="2">
    <source>
        <dbReference type="Proteomes" id="UP000602124"/>
    </source>
</evidence>
<dbReference type="AlphaFoldDB" id="A0A934J0R0"/>
<keyword evidence="2" id="KW-1185">Reference proteome</keyword>
<comment type="caution">
    <text evidence="1">The sequence shown here is derived from an EMBL/GenBank/DDBJ whole genome shotgun (WGS) entry which is preliminary data.</text>
</comment>
<organism evidence="1 2">
    <name type="scientific">Devosia sediminis</name>
    <dbReference type="NCBI Taxonomy" id="2798801"/>
    <lineage>
        <taxon>Bacteria</taxon>
        <taxon>Pseudomonadati</taxon>
        <taxon>Pseudomonadota</taxon>
        <taxon>Alphaproteobacteria</taxon>
        <taxon>Hyphomicrobiales</taxon>
        <taxon>Devosiaceae</taxon>
        <taxon>Devosia</taxon>
    </lineage>
</organism>
<accession>A0A934J0R0</accession>
<gene>
    <name evidence="1" type="ORF">JEQ47_12205</name>
</gene>
<dbReference type="Proteomes" id="UP000602124">
    <property type="component" value="Unassembled WGS sequence"/>
</dbReference>
<protein>
    <submittedName>
        <fullName evidence="1">Uncharacterized protein</fullName>
    </submittedName>
</protein>
<proteinExistence type="predicted"/>
<dbReference type="EMBL" id="JAEKMH010000002">
    <property type="protein sequence ID" value="MBJ3785489.1"/>
    <property type="molecule type" value="Genomic_DNA"/>
</dbReference>